<dbReference type="SUPFAM" id="SSF55073">
    <property type="entry name" value="Nucleotide cyclase"/>
    <property type="match status" value="1"/>
</dbReference>
<dbReference type="SMART" id="SM00052">
    <property type="entry name" value="EAL"/>
    <property type="match status" value="1"/>
</dbReference>
<dbReference type="InterPro" id="IPR032244">
    <property type="entry name" value="LapD_MoxY_N"/>
</dbReference>
<reference evidence="5 6" key="1">
    <citation type="submission" date="2016-10" db="EMBL/GenBank/DDBJ databases">
        <authorList>
            <person name="de Groot N.N."/>
        </authorList>
    </citation>
    <scope>NUCLEOTIDE SEQUENCE [LARGE SCALE GENOMIC DNA]</scope>
    <source>
        <strain evidence="5 6">DSM 8423</strain>
    </source>
</reference>
<name>A0A1H7XWX3_9BACT</name>
<feature type="domain" description="HAMP" evidence="3">
    <location>
        <begin position="172"/>
        <end position="224"/>
    </location>
</feature>
<dbReference type="SUPFAM" id="SSF141868">
    <property type="entry name" value="EAL domain-like"/>
    <property type="match status" value="1"/>
</dbReference>
<dbReference type="InterPro" id="IPR042461">
    <property type="entry name" value="LapD_MoxY_peri_C"/>
</dbReference>
<dbReference type="Gene3D" id="3.20.20.450">
    <property type="entry name" value="EAL domain"/>
    <property type="match status" value="1"/>
</dbReference>
<dbReference type="Gene3D" id="6.10.340.10">
    <property type="match status" value="1"/>
</dbReference>
<dbReference type="GO" id="GO:0071111">
    <property type="term" value="F:cyclic-guanylate-specific phosphodiesterase activity"/>
    <property type="evidence" value="ECO:0007669"/>
    <property type="project" value="InterPro"/>
</dbReference>
<feature type="transmembrane region" description="Helical" evidence="1">
    <location>
        <begin position="154"/>
        <end position="175"/>
    </location>
</feature>
<proteinExistence type="predicted"/>
<dbReference type="PANTHER" id="PTHR33121:SF79">
    <property type="entry name" value="CYCLIC DI-GMP PHOSPHODIESTERASE PDED-RELATED"/>
    <property type="match status" value="1"/>
</dbReference>
<dbReference type="PROSITE" id="PS50885">
    <property type="entry name" value="HAMP"/>
    <property type="match status" value="1"/>
</dbReference>
<dbReference type="InterPro" id="IPR029787">
    <property type="entry name" value="Nucleotide_cyclase"/>
</dbReference>
<dbReference type="InterPro" id="IPR050706">
    <property type="entry name" value="Cyclic-di-GMP_PDE-like"/>
</dbReference>
<gene>
    <name evidence="5" type="ORF">SAMN04489760_11252</name>
</gene>
<keyword evidence="6" id="KW-1185">Reference proteome</keyword>
<dbReference type="CDD" id="cd01948">
    <property type="entry name" value="EAL"/>
    <property type="match status" value="1"/>
</dbReference>
<dbReference type="InterPro" id="IPR000160">
    <property type="entry name" value="GGDEF_dom"/>
</dbReference>
<dbReference type="InterPro" id="IPR043128">
    <property type="entry name" value="Rev_trsase/Diguanyl_cyclase"/>
</dbReference>
<dbReference type="PANTHER" id="PTHR33121">
    <property type="entry name" value="CYCLIC DI-GMP PHOSPHODIESTERASE PDEF"/>
    <property type="match status" value="1"/>
</dbReference>
<dbReference type="Pfam" id="PF00990">
    <property type="entry name" value="GGDEF"/>
    <property type="match status" value="1"/>
</dbReference>
<keyword evidence="1" id="KW-0472">Membrane</keyword>
<dbReference type="GO" id="GO:0007165">
    <property type="term" value="P:signal transduction"/>
    <property type="evidence" value="ECO:0007669"/>
    <property type="project" value="InterPro"/>
</dbReference>
<dbReference type="Gene3D" id="6.20.270.20">
    <property type="entry name" value="LapD/MoxY periplasmic domain"/>
    <property type="match status" value="1"/>
</dbReference>
<dbReference type="GO" id="GO:0016020">
    <property type="term" value="C:membrane"/>
    <property type="evidence" value="ECO:0007669"/>
    <property type="project" value="InterPro"/>
</dbReference>
<dbReference type="RefSeq" id="WP_093883497.1">
    <property type="nucleotide sequence ID" value="NZ_FOBS01000012.1"/>
</dbReference>
<dbReference type="AlphaFoldDB" id="A0A1H7XWX3"/>
<feature type="transmembrane region" description="Helical" evidence="1">
    <location>
        <begin position="7"/>
        <end position="26"/>
    </location>
</feature>
<dbReference type="InterPro" id="IPR035919">
    <property type="entry name" value="EAL_sf"/>
</dbReference>
<keyword evidence="1" id="KW-1133">Transmembrane helix</keyword>
<evidence type="ECO:0000259" key="4">
    <source>
        <dbReference type="PROSITE" id="PS50887"/>
    </source>
</evidence>
<dbReference type="Proteomes" id="UP000198744">
    <property type="component" value="Unassembled WGS sequence"/>
</dbReference>
<evidence type="ECO:0000313" key="5">
    <source>
        <dbReference type="EMBL" id="SEM37577.1"/>
    </source>
</evidence>
<dbReference type="EMBL" id="FOBS01000012">
    <property type="protein sequence ID" value="SEM37577.1"/>
    <property type="molecule type" value="Genomic_DNA"/>
</dbReference>
<evidence type="ECO:0000313" key="6">
    <source>
        <dbReference type="Proteomes" id="UP000198744"/>
    </source>
</evidence>
<protein>
    <submittedName>
        <fullName evidence="5">Diguanylate cyclase (GGDEF) domain-containing protein</fullName>
    </submittedName>
</protein>
<evidence type="ECO:0000256" key="1">
    <source>
        <dbReference type="SAM" id="Phobius"/>
    </source>
</evidence>
<feature type="domain" description="GGDEF" evidence="4">
    <location>
        <begin position="266"/>
        <end position="399"/>
    </location>
</feature>
<dbReference type="OrthoDB" id="9777298at2"/>
<dbReference type="PROSITE" id="PS50887">
    <property type="entry name" value="GGDEF"/>
    <property type="match status" value="1"/>
</dbReference>
<dbReference type="PROSITE" id="PS50883">
    <property type="entry name" value="EAL"/>
    <property type="match status" value="1"/>
</dbReference>
<sequence length="659" mass="74100">MTLYRQLVIFTLVLFLILFTGTWVVTFNSTRSFLINQLESHAQDTATSLGLALSQRAIEKDKAGIESMIDAVFDRGYYRTIKFVDIEGKVILERNLAVAVENVPAWFIDLAPLDAPEANANVMAGWRQAGRIYVKSHPGYAYHALWEDGARMTLWFVACGIFVFLFGGLGLRFLLKPLVLVQRQADAICRKEYESQEPLPRTKELRQVVIAMNRMTGKVKEMFEEQAVFAEGFREHAYRDPLTGLGNRRYFEAQMRARQEQGEGAGGGILLLVQIHDLQQLNRQRGLQAGDELLKAASLILQGTAQPYPNCILARLTGGDFALFLPDSPTWEAPQIAEEMASALSRLAERKLSVAENVTHIGVVTCDVPTAFGSLLSESDLSLRTAQQKGPNAWHVRGISKETERLPAGEQQWKRTLEDVLQARRIRLDGQPVVRTEDRSECLHIEIFSKIVRGEDGEEFRAELFLPFAERLGLVSLLDRVVLEEAMRLDRRQLGVDTVAVNISPTSLNDDVFRDWLSAALKALPPSAPRFAFEFAEFGAIRNLASVKEFRENIQQWGHLMALDHYGQSLSKLSYLRFLRPDYVKVDRAYTEELKDASSDSRFYMGSLCSVAHSIDVMVIAEGVETEEQLELLRGLNVDGMQGYAIDRPKPMAENPAGR</sequence>
<dbReference type="InterPro" id="IPR003660">
    <property type="entry name" value="HAMP_dom"/>
</dbReference>
<accession>A0A1H7XWX3</accession>
<dbReference type="Gene3D" id="3.30.70.270">
    <property type="match status" value="1"/>
</dbReference>
<keyword evidence="1" id="KW-0812">Transmembrane</keyword>
<organism evidence="5 6">
    <name type="scientific">Syntrophus gentianae</name>
    <dbReference type="NCBI Taxonomy" id="43775"/>
    <lineage>
        <taxon>Bacteria</taxon>
        <taxon>Pseudomonadati</taxon>
        <taxon>Thermodesulfobacteriota</taxon>
        <taxon>Syntrophia</taxon>
        <taxon>Syntrophales</taxon>
        <taxon>Syntrophaceae</taxon>
        <taxon>Syntrophus</taxon>
    </lineage>
</organism>
<dbReference type="STRING" id="43775.SAMN04489760_11252"/>
<dbReference type="SMART" id="SM00267">
    <property type="entry name" value="GGDEF"/>
    <property type="match status" value="1"/>
</dbReference>
<dbReference type="NCBIfam" id="TIGR00254">
    <property type="entry name" value="GGDEF"/>
    <property type="match status" value="1"/>
</dbReference>
<evidence type="ECO:0000259" key="3">
    <source>
        <dbReference type="PROSITE" id="PS50885"/>
    </source>
</evidence>
<dbReference type="InterPro" id="IPR001633">
    <property type="entry name" value="EAL_dom"/>
</dbReference>
<dbReference type="Pfam" id="PF16448">
    <property type="entry name" value="LapD_MoxY_N"/>
    <property type="match status" value="1"/>
</dbReference>
<dbReference type="Gene3D" id="3.30.110.200">
    <property type="match status" value="1"/>
</dbReference>
<dbReference type="Pfam" id="PF00563">
    <property type="entry name" value="EAL"/>
    <property type="match status" value="1"/>
</dbReference>
<evidence type="ECO:0000259" key="2">
    <source>
        <dbReference type="PROSITE" id="PS50883"/>
    </source>
</evidence>
<feature type="domain" description="EAL" evidence="2">
    <location>
        <begin position="410"/>
        <end position="659"/>
    </location>
</feature>